<gene>
    <name evidence="1" type="ORF">F0460_04170</name>
</gene>
<dbReference type="AlphaFoldDB" id="A0A5M6CY95"/>
<name>A0A5M6CY95_9FLAO</name>
<dbReference type="RefSeq" id="WP_150010547.1">
    <property type="nucleotide sequence ID" value="NZ_VWSG01000002.1"/>
</dbReference>
<evidence type="ECO:0000313" key="1">
    <source>
        <dbReference type="EMBL" id="KAA5537865.1"/>
    </source>
</evidence>
<evidence type="ECO:0008006" key="3">
    <source>
        <dbReference type="Google" id="ProtNLM"/>
    </source>
</evidence>
<proteinExistence type="predicted"/>
<dbReference type="Proteomes" id="UP000325141">
    <property type="component" value="Unassembled WGS sequence"/>
</dbReference>
<sequence length="115" mass="12917">MTAFNFYDDTDGELVQSLTKNGNCAYFGYIELMAGGKEIVGYYNAQNNCSEQKHPGTWMVDEQEREITLKIDQTGMEAAYKVISMDDHSMELQVIHEGGVKPSDSGIDLRVLLEK</sequence>
<dbReference type="EMBL" id="VWSG01000002">
    <property type="protein sequence ID" value="KAA5537865.1"/>
    <property type="molecule type" value="Genomic_DNA"/>
</dbReference>
<reference evidence="1 2" key="1">
    <citation type="submission" date="2019-09" db="EMBL/GenBank/DDBJ databases">
        <title>Genome sequence and assembly of Flavobacterium sp.</title>
        <authorList>
            <person name="Chhetri G."/>
        </authorList>
    </citation>
    <scope>NUCLEOTIDE SEQUENCE [LARGE SCALE GENOMIC DNA]</scope>
    <source>
        <strain evidence="1 2">SNL9</strain>
    </source>
</reference>
<protein>
    <recommendedName>
        <fullName evidence="3">Lipocalin-like domain-containing protein</fullName>
    </recommendedName>
</protein>
<comment type="caution">
    <text evidence="1">The sequence shown here is derived from an EMBL/GenBank/DDBJ whole genome shotgun (WGS) entry which is preliminary data.</text>
</comment>
<keyword evidence="2" id="KW-1185">Reference proteome</keyword>
<organism evidence="1 2">
    <name type="scientific">Paenimyroides baculatum</name>
    <dbReference type="NCBI Taxonomy" id="2608000"/>
    <lineage>
        <taxon>Bacteria</taxon>
        <taxon>Pseudomonadati</taxon>
        <taxon>Bacteroidota</taxon>
        <taxon>Flavobacteriia</taxon>
        <taxon>Flavobacteriales</taxon>
        <taxon>Flavobacteriaceae</taxon>
        <taxon>Paenimyroides</taxon>
    </lineage>
</organism>
<evidence type="ECO:0000313" key="2">
    <source>
        <dbReference type="Proteomes" id="UP000325141"/>
    </source>
</evidence>
<accession>A0A5M6CY95</accession>